<gene>
    <name evidence="10" type="ORF">NFC73_02745</name>
</gene>
<organism evidence="10 11">
    <name type="scientific">Pseudarthrobacter humi</name>
    <dbReference type="NCBI Taxonomy" id="2952523"/>
    <lineage>
        <taxon>Bacteria</taxon>
        <taxon>Bacillati</taxon>
        <taxon>Actinomycetota</taxon>
        <taxon>Actinomycetes</taxon>
        <taxon>Micrococcales</taxon>
        <taxon>Micrococcaceae</taxon>
        <taxon>Pseudarthrobacter</taxon>
    </lineage>
</organism>
<dbReference type="Proteomes" id="UP001524318">
    <property type="component" value="Unassembled WGS sequence"/>
</dbReference>
<dbReference type="InterPro" id="IPR018584">
    <property type="entry name" value="GT87"/>
</dbReference>
<reference evidence="10 11" key="1">
    <citation type="submission" date="2022-06" db="EMBL/GenBank/DDBJ databases">
        <title>Pseudarthrobacter sp. strain RMG13 Genome sequencing and assembly.</title>
        <authorList>
            <person name="Kim I."/>
        </authorList>
    </citation>
    <scope>NUCLEOTIDE SEQUENCE [LARGE SCALE GENOMIC DNA]</scope>
    <source>
        <strain evidence="10 11">RMG13</strain>
    </source>
</reference>
<feature type="compositionally biased region" description="Basic and acidic residues" evidence="8">
    <location>
        <begin position="418"/>
        <end position="434"/>
    </location>
</feature>
<accession>A0ABT1LKN2</accession>
<comment type="similarity">
    <text evidence="7">Belongs to the glycosyltransferase 87 family.</text>
</comment>
<evidence type="ECO:0000256" key="4">
    <source>
        <dbReference type="ARBA" id="ARBA00022692"/>
    </source>
</evidence>
<comment type="caution">
    <text evidence="10">The sequence shown here is derived from an EMBL/GenBank/DDBJ whole genome shotgun (WGS) entry which is preliminary data.</text>
</comment>
<feature type="transmembrane region" description="Helical" evidence="9">
    <location>
        <begin position="346"/>
        <end position="365"/>
    </location>
</feature>
<dbReference type="Pfam" id="PF09594">
    <property type="entry name" value="GT87"/>
    <property type="match status" value="1"/>
</dbReference>
<proteinExistence type="inferred from homology"/>
<dbReference type="RefSeq" id="WP_254747423.1">
    <property type="nucleotide sequence ID" value="NZ_JANCLV010000001.1"/>
</dbReference>
<evidence type="ECO:0000256" key="2">
    <source>
        <dbReference type="ARBA" id="ARBA00022475"/>
    </source>
</evidence>
<keyword evidence="11" id="KW-1185">Reference proteome</keyword>
<evidence type="ECO:0000256" key="1">
    <source>
        <dbReference type="ARBA" id="ARBA00004651"/>
    </source>
</evidence>
<keyword evidence="2" id="KW-1003">Cell membrane</keyword>
<feature type="transmembrane region" description="Helical" evidence="9">
    <location>
        <begin position="160"/>
        <end position="184"/>
    </location>
</feature>
<keyword evidence="6 9" id="KW-0472">Membrane</keyword>
<feature type="transmembrane region" description="Helical" evidence="9">
    <location>
        <begin position="16"/>
        <end position="34"/>
    </location>
</feature>
<evidence type="ECO:0000256" key="3">
    <source>
        <dbReference type="ARBA" id="ARBA00022679"/>
    </source>
</evidence>
<sequence length="443" mass="48399">MQLSALQLMRLFQNRLTLLLTFSFVHAVFFVVFIRKFLGGVPHEDVTLYSRWAFSGLETGTWPGLDIDWVYPIGALGPIMAAAILGKQAYFFLWFAMTSILNLATILVLTRDSKSRGGWLAAYFWLSICLIMGPLVFSRIEGIAGPLVVIGLAYLSRQPVVAAALLAVATWIKVWPAAVVVALLIASRKRVTVFFTGLAVSAAFAAVVLVKGGGEHLFSFWLAQGNRGMQLEAPLITTGLWNAILHRGDYVYVNYGIQTLEIWGPTAEAVVPWPNPLLAICGVVIAATLILAQRRGADAIQLLLCGSMCLVGALIVFNKVGSPQYMLWFAAIVAAGLALDQKGWRVHAVIVLVLCVLTTLVYLLYEDLYVNLSPGVALILTIRNVLVVALFAVSLWQVFRLARKPRGLPVRGQPTADPAKEAGIRHDPDEHDLSRPSNTVQHS</sequence>
<evidence type="ECO:0000256" key="8">
    <source>
        <dbReference type="SAM" id="MobiDB-lite"/>
    </source>
</evidence>
<feature type="transmembrane region" description="Helical" evidence="9">
    <location>
        <begin position="377"/>
        <end position="399"/>
    </location>
</feature>
<dbReference type="EMBL" id="JANCLV010000001">
    <property type="protein sequence ID" value="MCP8998656.1"/>
    <property type="molecule type" value="Genomic_DNA"/>
</dbReference>
<feature type="transmembrane region" description="Helical" evidence="9">
    <location>
        <begin position="121"/>
        <end position="140"/>
    </location>
</feature>
<evidence type="ECO:0000256" key="9">
    <source>
        <dbReference type="SAM" id="Phobius"/>
    </source>
</evidence>
<feature type="transmembrane region" description="Helical" evidence="9">
    <location>
        <begin position="191"/>
        <end position="210"/>
    </location>
</feature>
<feature type="transmembrane region" description="Helical" evidence="9">
    <location>
        <begin position="299"/>
        <end position="317"/>
    </location>
</feature>
<evidence type="ECO:0000256" key="5">
    <source>
        <dbReference type="ARBA" id="ARBA00022989"/>
    </source>
</evidence>
<keyword evidence="3" id="KW-0808">Transferase</keyword>
<feature type="region of interest" description="Disordered" evidence="8">
    <location>
        <begin position="410"/>
        <end position="443"/>
    </location>
</feature>
<evidence type="ECO:0000256" key="7">
    <source>
        <dbReference type="ARBA" id="ARBA00024033"/>
    </source>
</evidence>
<feature type="transmembrane region" description="Helical" evidence="9">
    <location>
        <begin position="323"/>
        <end position="339"/>
    </location>
</feature>
<evidence type="ECO:0000313" key="10">
    <source>
        <dbReference type="EMBL" id="MCP8998656.1"/>
    </source>
</evidence>
<name>A0ABT1LKN2_9MICC</name>
<feature type="transmembrane region" description="Helical" evidence="9">
    <location>
        <begin position="89"/>
        <end position="109"/>
    </location>
</feature>
<evidence type="ECO:0000313" key="11">
    <source>
        <dbReference type="Proteomes" id="UP001524318"/>
    </source>
</evidence>
<protein>
    <submittedName>
        <fullName evidence="10">DUF2029 domain-containing protein</fullName>
    </submittedName>
</protein>
<keyword evidence="5 9" id="KW-1133">Transmembrane helix</keyword>
<comment type="subcellular location">
    <subcellularLocation>
        <location evidence="1">Cell membrane</location>
        <topology evidence="1">Multi-pass membrane protein</topology>
    </subcellularLocation>
</comment>
<feature type="transmembrane region" description="Helical" evidence="9">
    <location>
        <begin position="273"/>
        <end position="292"/>
    </location>
</feature>
<keyword evidence="4 9" id="KW-0812">Transmembrane</keyword>
<evidence type="ECO:0000256" key="6">
    <source>
        <dbReference type="ARBA" id="ARBA00023136"/>
    </source>
</evidence>